<dbReference type="GO" id="GO:0004222">
    <property type="term" value="F:metalloendopeptidase activity"/>
    <property type="evidence" value="ECO:0007669"/>
    <property type="project" value="InterPro"/>
</dbReference>
<keyword evidence="2" id="KW-0378">Hydrolase</keyword>
<evidence type="ECO:0000313" key="7">
    <source>
        <dbReference type="Proteomes" id="UP000735302"/>
    </source>
</evidence>
<keyword evidence="1" id="KW-0645">Protease</keyword>
<organism evidence="6 7">
    <name type="scientific">Plakobranchus ocellatus</name>
    <dbReference type="NCBI Taxonomy" id="259542"/>
    <lineage>
        <taxon>Eukaryota</taxon>
        <taxon>Metazoa</taxon>
        <taxon>Spiralia</taxon>
        <taxon>Lophotrochozoa</taxon>
        <taxon>Mollusca</taxon>
        <taxon>Gastropoda</taxon>
        <taxon>Heterobranchia</taxon>
        <taxon>Euthyneura</taxon>
        <taxon>Panpulmonata</taxon>
        <taxon>Sacoglossa</taxon>
        <taxon>Placobranchoidea</taxon>
        <taxon>Plakobranchidae</taxon>
        <taxon>Plakobranchus</taxon>
    </lineage>
</organism>
<dbReference type="Proteomes" id="UP000735302">
    <property type="component" value="Unassembled WGS sequence"/>
</dbReference>
<feature type="non-terminal residue" evidence="6">
    <location>
        <position position="93"/>
    </location>
</feature>
<dbReference type="EMBL" id="BLXT01004300">
    <property type="protein sequence ID" value="GFO11457.1"/>
    <property type="molecule type" value="Genomic_DNA"/>
</dbReference>
<evidence type="ECO:0000256" key="3">
    <source>
        <dbReference type="ARBA" id="ARBA00022833"/>
    </source>
</evidence>
<keyword evidence="7" id="KW-1185">Reference proteome</keyword>
<evidence type="ECO:0000256" key="4">
    <source>
        <dbReference type="ARBA" id="ARBA00023049"/>
    </source>
</evidence>
<sequence>ARDALRYFDGPTRDGRTIANVNDFQTVITDHPALGVGVFDKFFYLVVTDGVPFPDAFEAVVLANRIYWHGETGFYDGACGVLRAASDLNQDVS</sequence>
<accession>A0AAV4AWN1</accession>
<gene>
    <name evidence="6" type="ORF">PoB_003796200</name>
</gene>
<dbReference type="Pfam" id="PF02868">
    <property type="entry name" value="Peptidase_M4_C"/>
    <property type="match status" value="1"/>
</dbReference>
<protein>
    <submittedName>
        <fullName evidence="6">Zinc metalloprotease (Elastase)</fullName>
    </submittedName>
</protein>
<dbReference type="AlphaFoldDB" id="A0AAV4AWN1"/>
<keyword evidence="3" id="KW-0862">Zinc</keyword>
<evidence type="ECO:0000256" key="1">
    <source>
        <dbReference type="ARBA" id="ARBA00022670"/>
    </source>
</evidence>
<feature type="domain" description="Peptidase M4 C-terminal" evidence="5">
    <location>
        <begin position="2"/>
        <end position="90"/>
    </location>
</feature>
<dbReference type="Gene3D" id="1.10.390.10">
    <property type="entry name" value="Neutral Protease Domain 2"/>
    <property type="match status" value="1"/>
</dbReference>
<comment type="caution">
    <text evidence="6">The sequence shown here is derived from an EMBL/GenBank/DDBJ whole genome shotgun (WGS) entry which is preliminary data.</text>
</comment>
<evidence type="ECO:0000259" key="5">
    <source>
        <dbReference type="Pfam" id="PF02868"/>
    </source>
</evidence>
<evidence type="ECO:0000313" key="6">
    <source>
        <dbReference type="EMBL" id="GFO11457.1"/>
    </source>
</evidence>
<name>A0AAV4AWN1_9GAST</name>
<dbReference type="GO" id="GO:0006508">
    <property type="term" value="P:proteolysis"/>
    <property type="evidence" value="ECO:0007669"/>
    <property type="project" value="UniProtKB-KW"/>
</dbReference>
<reference evidence="6 7" key="1">
    <citation type="journal article" date="2021" name="Elife">
        <title>Chloroplast acquisition without the gene transfer in kleptoplastic sea slugs, Plakobranchus ocellatus.</title>
        <authorList>
            <person name="Maeda T."/>
            <person name="Takahashi S."/>
            <person name="Yoshida T."/>
            <person name="Shimamura S."/>
            <person name="Takaki Y."/>
            <person name="Nagai Y."/>
            <person name="Toyoda A."/>
            <person name="Suzuki Y."/>
            <person name="Arimoto A."/>
            <person name="Ishii H."/>
            <person name="Satoh N."/>
            <person name="Nishiyama T."/>
            <person name="Hasebe M."/>
            <person name="Maruyama T."/>
            <person name="Minagawa J."/>
            <person name="Obokata J."/>
            <person name="Shigenobu S."/>
        </authorList>
    </citation>
    <scope>NUCLEOTIDE SEQUENCE [LARGE SCALE GENOMIC DNA]</scope>
</reference>
<dbReference type="InterPro" id="IPR027268">
    <property type="entry name" value="Peptidase_M4/M1_CTD_sf"/>
</dbReference>
<proteinExistence type="predicted"/>
<dbReference type="InterPro" id="IPR001570">
    <property type="entry name" value="Peptidase_M4_C_domain"/>
</dbReference>
<keyword evidence="4 6" id="KW-0482">Metalloprotease</keyword>
<dbReference type="SUPFAM" id="SSF55486">
    <property type="entry name" value="Metalloproteases ('zincins'), catalytic domain"/>
    <property type="match status" value="1"/>
</dbReference>
<feature type="non-terminal residue" evidence="6">
    <location>
        <position position="1"/>
    </location>
</feature>
<evidence type="ECO:0000256" key="2">
    <source>
        <dbReference type="ARBA" id="ARBA00022801"/>
    </source>
</evidence>